<dbReference type="RefSeq" id="WP_246196981.1">
    <property type="nucleotide sequence ID" value="NZ_BAABFX010000023.1"/>
</dbReference>
<evidence type="ECO:0000256" key="14">
    <source>
        <dbReference type="RuleBase" id="RU000506"/>
    </source>
</evidence>
<comment type="catalytic activity">
    <reaction evidence="1 14">
        <text>alpha-D-galactose 1-phosphate + UDP-alpha-D-glucose = alpha-D-glucose 1-phosphate + UDP-alpha-D-galactose</text>
        <dbReference type="Rhea" id="RHEA:13989"/>
        <dbReference type="ChEBI" id="CHEBI:58336"/>
        <dbReference type="ChEBI" id="CHEBI:58601"/>
        <dbReference type="ChEBI" id="CHEBI:58885"/>
        <dbReference type="ChEBI" id="CHEBI:66914"/>
        <dbReference type="EC" id="2.7.7.12"/>
    </reaction>
</comment>
<keyword evidence="11 14" id="KW-0299">Galactose metabolism</keyword>
<comment type="pathway">
    <text evidence="3 14">Carbohydrate metabolism; galactose metabolism.</text>
</comment>
<evidence type="ECO:0000256" key="13">
    <source>
        <dbReference type="NCBIfam" id="TIGR00209"/>
    </source>
</evidence>
<dbReference type="EMBL" id="BAABFX010000023">
    <property type="protein sequence ID" value="GAA4393952.1"/>
    <property type="molecule type" value="Genomic_DNA"/>
</dbReference>
<evidence type="ECO:0000256" key="3">
    <source>
        <dbReference type="ARBA" id="ARBA00004947"/>
    </source>
</evidence>
<dbReference type="NCBIfam" id="TIGR00209">
    <property type="entry name" value="galT_1"/>
    <property type="match status" value="1"/>
</dbReference>
<keyword evidence="7 14" id="KW-0808">Transferase</keyword>
<keyword evidence="12 14" id="KW-0119">Carbohydrate metabolism</keyword>
<evidence type="ECO:0000256" key="9">
    <source>
        <dbReference type="ARBA" id="ARBA00022723"/>
    </source>
</evidence>
<evidence type="ECO:0000313" key="18">
    <source>
        <dbReference type="Proteomes" id="UP001500390"/>
    </source>
</evidence>
<evidence type="ECO:0000256" key="7">
    <source>
        <dbReference type="ARBA" id="ARBA00022679"/>
    </source>
</evidence>
<dbReference type="InterPro" id="IPR019779">
    <property type="entry name" value="GalP_UDPtransf1_His-AS"/>
</dbReference>
<dbReference type="InterPro" id="IPR005849">
    <property type="entry name" value="GalP_Utransf_N"/>
</dbReference>
<evidence type="ECO:0000256" key="6">
    <source>
        <dbReference type="ARBA" id="ARBA00016340"/>
    </source>
</evidence>
<dbReference type="PANTHER" id="PTHR11943">
    <property type="entry name" value="GALACTOSE-1-PHOSPHATE URIDYLYLTRANSFERASE"/>
    <property type="match status" value="1"/>
</dbReference>
<keyword evidence="8 14" id="KW-0548">Nucleotidyltransferase</keyword>
<evidence type="ECO:0000259" key="15">
    <source>
        <dbReference type="Pfam" id="PF01087"/>
    </source>
</evidence>
<evidence type="ECO:0000259" key="16">
    <source>
        <dbReference type="Pfam" id="PF02744"/>
    </source>
</evidence>
<dbReference type="GO" id="GO:0016779">
    <property type="term" value="F:nucleotidyltransferase activity"/>
    <property type="evidence" value="ECO:0007669"/>
    <property type="project" value="UniProtKB-KW"/>
</dbReference>
<proteinExistence type="inferred from homology"/>
<dbReference type="PANTHER" id="PTHR11943:SF1">
    <property type="entry name" value="GALACTOSE-1-PHOSPHATE URIDYLYLTRANSFERASE"/>
    <property type="match status" value="1"/>
</dbReference>
<evidence type="ECO:0000256" key="5">
    <source>
        <dbReference type="ARBA" id="ARBA00012384"/>
    </source>
</evidence>
<dbReference type="EC" id="2.7.7.12" evidence="5 13"/>
<accession>A0ABP8JPE0</accession>
<gene>
    <name evidence="17" type="primary">galT</name>
    <name evidence="17" type="ORF">GCM10023153_14460</name>
</gene>
<evidence type="ECO:0000256" key="2">
    <source>
        <dbReference type="ARBA" id="ARBA00001947"/>
    </source>
</evidence>
<dbReference type="SUPFAM" id="SSF54197">
    <property type="entry name" value="HIT-like"/>
    <property type="match status" value="2"/>
</dbReference>
<keyword evidence="18" id="KW-1185">Reference proteome</keyword>
<evidence type="ECO:0000256" key="8">
    <source>
        <dbReference type="ARBA" id="ARBA00022695"/>
    </source>
</evidence>
<comment type="cofactor">
    <cofactor evidence="2">
        <name>Zn(2+)</name>
        <dbReference type="ChEBI" id="CHEBI:29105"/>
    </cofactor>
</comment>
<evidence type="ECO:0000256" key="4">
    <source>
        <dbReference type="ARBA" id="ARBA00010951"/>
    </source>
</evidence>
<comment type="caution">
    <text evidence="17">The sequence shown here is derived from an EMBL/GenBank/DDBJ whole genome shotgun (WGS) entry which is preliminary data.</text>
</comment>
<evidence type="ECO:0000256" key="12">
    <source>
        <dbReference type="ARBA" id="ARBA00023277"/>
    </source>
</evidence>
<dbReference type="Gene3D" id="3.30.428.10">
    <property type="entry name" value="HIT-like"/>
    <property type="match status" value="2"/>
</dbReference>
<evidence type="ECO:0000256" key="11">
    <source>
        <dbReference type="ARBA" id="ARBA00023144"/>
    </source>
</evidence>
<feature type="domain" description="Galactose-1-phosphate uridyl transferase N-terminal" evidence="15">
    <location>
        <begin position="45"/>
        <end position="203"/>
    </location>
</feature>
<protein>
    <recommendedName>
        <fullName evidence="6 13">Galactose-1-phosphate uridylyltransferase</fullName>
        <ecNumber evidence="5 13">2.7.7.12</ecNumber>
    </recommendedName>
</protein>
<dbReference type="Proteomes" id="UP001500390">
    <property type="component" value="Unassembled WGS sequence"/>
</dbReference>
<evidence type="ECO:0000313" key="17">
    <source>
        <dbReference type="EMBL" id="GAA4393952.1"/>
    </source>
</evidence>
<reference evidence="18" key="1">
    <citation type="journal article" date="2019" name="Int. J. Syst. Evol. Microbiol.">
        <title>The Global Catalogue of Microorganisms (GCM) 10K type strain sequencing project: providing services to taxonomists for standard genome sequencing and annotation.</title>
        <authorList>
            <consortium name="The Broad Institute Genomics Platform"/>
            <consortium name="The Broad Institute Genome Sequencing Center for Infectious Disease"/>
            <person name="Wu L."/>
            <person name="Ma J."/>
        </authorList>
    </citation>
    <scope>NUCLEOTIDE SEQUENCE [LARGE SCALE GENOMIC DNA]</scope>
    <source>
        <strain evidence="18">JCM 17738</strain>
    </source>
</reference>
<evidence type="ECO:0000256" key="1">
    <source>
        <dbReference type="ARBA" id="ARBA00001107"/>
    </source>
</evidence>
<dbReference type="InterPro" id="IPR036265">
    <property type="entry name" value="HIT-like_sf"/>
</dbReference>
<comment type="similarity">
    <text evidence="4 14">Belongs to the galactose-1-phosphate uridylyltransferase type 1 family.</text>
</comment>
<sequence>MSATTTVRRTVRNLADGREIIYYDDTPGAPPRTTDDDRPLPERAAAGHLRYDALIGDWVAVAGHRMNRILLPPRDECPLCPTGRGSIATEIPDPDYDVVVIENRFPSYAPVAVDDAPGEAPFEHRAALGRTEVVCFTSEHDTSFRSLSPRRVRTVIDAWADRTARLSQIPEVEHVFCFENRGPEIGVTLHHPHGQIYAYPYLPARSREILAQAQAHHARTGRLLGSDLLRAEQADGSRIVITGTHWTAYVPYAARWPVEVHLAPHRDVPDLVALDDAERDDLATVYLDLLDRLDRYHRTEDGGPVALPYIAAWHQAPVRQGREVSRLHLQVVSVLRAPGTLKFLAGSESGVGGWVNDARPEAIAARLRSLAD</sequence>
<evidence type="ECO:0000256" key="10">
    <source>
        <dbReference type="ARBA" id="ARBA00022833"/>
    </source>
</evidence>
<dbReference type="PROSITE" id="PS00117">
    <property type="entry name" value="GAL_P_UDP_TRANSF_I"/>
    <property type="match status" value="1"/>
</dbReference>
<name>A0ABP8JPE0_9MICO</name>
<keyword evidence="9 14" id="KW-0479">Metal-binding</keyword>
<dbReference type="Pfam" id="PF01087">
    <property type="entry name" value="GalP_UDP_transf"/>
    <property type="match status" value="1"/>
</dbReference>
<dbReference type="PIRSF" id="PIRSF000808">
    <property type="entry name" value="GalT"/>
    <property type="match status" value="1"/>
</dbReference>
<dbReference type="Pfam" id="PF02744">
    <property type="entry name" value="GalP_UDP_tr_C"/>
    <property type="match status" value="1"/>
</dbReference>
<feature type="domain" description="Galactose-1-phosphate uridyl transferase C-terminal" evidence="16">
    <location>
        <begin position="215"/>
        <end position="371"/>
    </location>
</feature>
<organism evidence="17 18">
    <name type="scientific">Ornithinibacter aureus</name>
    <dbReference type="NCBI Taxonomy" id="622664"/>
    <lineage>
        <taxon>Bacteria</taxon>
        <taxon>Bacillati</taxon>
        <taxon>Actinomycetota</taxon>
        <taxon>Actinomycetes</taxon>
        <taxon>Micrococcales</taxon>
        <taxon>Intrasporangiaceae</taxon>
        <taxon>Ornithinibacter</taxon>
    </lineage>
</organism>
<dbReference type="InterPro" id="IPR005850">
    <property type="entry name" value="GalP_Utransf_C"/>
</dbReference>
<dbReference type="InterPro" id="IPR001937">
    <property type="entry name" value="GalP_UDPtransf1"/>
</dbReference>
<keyword evidence="10" id="KW-0862">Zinc</keyword>